<dbReference type="SUPFAM" id="SSF52540">
    <property type="entry name" value="P-loop containing nucleoside triphosphate hydrolases"/>
    <property type="match status" value="1"/>
</dbReference>
<dbReference type="EMBL" id="PPHD01034218">
    <property type="protein sequence ID" value="POI25449.1"/>
    <property type="molecule type" value="Genomic_DNA"/>
</dbReference>
<comment type="caution">
    <text evidence="2">The sequence shown here is derived from an EMBL/GenBank/DDBJ whole genome shotgun (WGS) entry which is preliminary data.</text>
</comment>
<dbReference type="SMART" id="SM00487">
    <property type="entry name" value="DEXDc"/>
    <property type="match status" value="1"/>
</dbReference>
<evidence type="ECO:0000259" key="1">
    <source>
        <dbReference type="SMART" id="SM00487"/>
    </source>
</evidence>
<dbReference type="AlphaFoldDB" id="A0A2P4SMY4"/>
<dbReference type="PANTHER" id="PTHR18934">
    <property type="entry name" value="ATP-DEPENDENT RNA HELICASE"/>
    <property type="match status" value="1"/>
</dbReference>
<feature type="non-terminal residue" evidence="2">
    <location>
        <position position="238"/>
    </location>
</feature>
<dbReference type="Proteomes" id="UP000237246">
    <property type="component" value="Unassembled WGS sequence"/>
</dbReference>
<feature type="domain" description="Helicase ATP-binding" evidence="1">
    <location>
        <begin position="4"/>
        <end position="154"/>
    </location>
</feature>
<evidence type="ECO:0000313" key="2">
    <source>
        <dbReference type="EMBL" id="POI25449.1"/>
    </source>
</evidence>
<evidence type="ECO:0000313" key="3">
    <source>
        <dbReference type="Proteomes" id="UP000237246"/>
    </source>
</evidence>
<keyword evidence="3" id="KW-1185">Reference proteome</keyword>
<reference evidence="2 3" key="1">
    <citation type="submission" date="2018-01" db="EMBL/GenBank/DDBJ databases">
        <title>Comparison of the Chinese Bamboo Partridge and Red Junglefowl genome sequences highlights the importance of demography in genome evolution.</title>
        <authorList>
            <person name="Tiley G.P."/>
            <person name="Kimball R.T."/>
            <person name="Braun E.L."/>
            <person name="Burleigh J.G."/>
        </authorList>
    </citation>
    <scope>NUCLEOTIDE SEQUENCE [LARGE SCALE GENOMIC DNA]</scope>
    <source>
        <strain evidence="2">RTK389</strain>
        <tissue evidence="2">Blood</tissue>
    </source>
</reference>
<protein>
    <recommendedName>
        <fullName evidence="1">Helicase ATP-binding domain-containing protein</fullName>
    </recommendedName>
</protein>
<dbReference type="Gene3D" id="3.40.50.300">
    <property type="entry name" value="P-loop containing nucleotide triphosphate hydrolases"/>
    <property type="match status" value="3"/>
</dbReference>
<sequence>MDGRELPIRRHRRALVRAVSERPFLIVTGETGSGKSTQLPKYLYEAGLAQHGAIGVTQPRRVATISVAQRVAEEMGCALGSVVGYQVRFDDCSSEDILFGLLKKLFLQNKPPGRKTEMKVVVMSATLEVDKLSEFFGHCSVLHIPGRSYPVKEIFCNLLSPRDTGSSAYVTEAVKVTLDIHLNEPEGDILVFLTGQIEIEKACDLLFKKAESIDYRYEVHDRSIEGLLILPLYGSMST</sequence>
<dbReference type="InterPro" id="IPR014001">
    <property type="entry name" value="Helicase_ATP-bd"/>
</dbReference>
<dbReference type="InterPro" id="IPR027417">
    <property type="entry name" value="P-loop_NTPase"/>
</dbReference>
<dbReference type="GO" id="GO:0003723">
    <property type="term" value="F:RNA binding"/>
    <property type="evidence" value="ECO:0007669"/>
    <property type="project" value="TreeGrafter"/>
</dbReference>
<name>A0A2P4SMY4_BAMTH</name>
<gene>
    <name evidence="2" type="ORF">CIB84_010801</name>
</gene>
<dbReference type="GO" id="GO:0034458">
    <property type="term" value="F:3'-5' RNA helicase activity"/>
    <property type="evidence" value="ECO:0007669"/>
    <property type="project" value="TreeGrafter"/>
</dbReference>
<proteinExistence type="predicted"/>
<organism evidence="2 3">
    <name type="scientific">Bambusicola thoracicus</name>
    <name type="common">Chinese bamboo-partridge</name>
    <name type="synonym">Perdix thoracica</name>
    <dbReference type="NCBI Taxonomy" id="9083"/>
    <lineage>
        <taxon>Eukaryota</taxon>
        <taxon>Metazoa</taxon>
        <taxon>Chordata</taxon>
        <taxon>Craniata</taxon>
        <taxon>Vertebrata</taxon>
        <taxon>Euteleostomi</taxon>
        <taxon>Archelosauria</taxon>
        <taxon>Archosauria</taxon>
        <taxon>Dinosauria</taxon>
        <taxon>Saurischia</taxon>
        <taxon>Theropoda</taxon>
        <taxon>Coelurosauria</taxon>
        <taxon>Aves</taxon>
        <taxon>Neognathae</taxon>
        <taxon>Galloanserae</taxon>
        <taxon>Galliformes</taxon>
        <taxon>Phasianidae</taxon>
        <taxon>Perdicinae</taxon>
        <taxon>Bambusicola</taxon>
    </lineage>
</organism>
<dbReference type="PANTHER" id="PTHR18934:SF271">
    <property type="entry name" value="ATP-DEPENDENT RNA HELICASE DHX40-RELATED"/>
    <property type="match status" value="1"/>
</dbReference>
<accession>A0A2P4SMY4</accession>
<dbReference type="OrthoDB" id="10253254at2759"/>